<dbReference type="RefSeq" id="WP_184909080.1">
    <property type="nucleotide sequence ID" value="NZ_JACHMS010000001.1"/>
</dbReference>
<proteinExistence type="predicted"/>
<accession>A0A7W7DPM1</accession>
<evidence type="ECO:0000313" key="3">
    <source>
        <dbReference type="Proteomes" id="UP000565089"/>
    </source>
</evidence>
<comment type="caution">
    <text evidence="2">The sequence shown here is derived from an EMBL/GenBank/DDBJ whole genome shotgun (WGS) entry which is preliminary data.</text>
</comment>
<evidence type="ECO:0000256" key="1">
    <source>
        <dbReference type="SAM" id="MobiDB-lite"/>
    </source>
</evidence>
<keyword evidence="3" id="KW-1185">Reference proteome</keyword>
<protein>
    <submittedName>
        <fullName evidence="2">Uncharacterized protein</fullName>
    </submittedName>
</protein>
<gene>
    <name evidence="2" type="ORF">BJ965_002994</name>
</gene>
<organism evidence="2 3">
    <name type="scientific">Streptomyces luteogriseus</name>
    <dbReference type="NCBI Taxonomy" id="68233"/>
    <lineage>
        <taxon>Bacteria</taxon>
        <taxon>Bacillati</taxon>
        <taxon>Actinomycetota</taxon>
        <taxon>Actinomycetes</taxon>
        <taxon>Kitasatosporales</taxon>
        <taxon>Streptomycetaceae</taxon>
        <taxon>Streptomyces</taxon>
    </lineage>
</organism>
<dbReference type="GeneID" id="95794970"/>
<dbReference type="Proteomes" id="UP000565089">
    <property type="component" value="Unassembled WGS sequence"/>
</dbReference>
<dbReference type="AlphaFoldDB" id="A0A7W7DPM1"/>
<dbReference type="EMBL" id="JACHMS010000001">
    <property type="protein sequence ID" value="MBB4713112.1"/>
    <property type="molecule type" value="Genomic_DNA"/>
</dbReference>
<feature type="region of interest" description="Disordered" evidence="1">
    <location>
        <begin position="1"/>
        <end position="125"/>
    </location>
</feature>
<feature type="compositionally biased region" description="Basic and acidic residues" evidence="1">
    <location>
        <begin position="32"/>
        <end position="45"/>
    </location>
</feature>
<sequence length="159" mass="15946">MPVTTDPRPGGATTPVADATGPRRQAGTPDTAAHDNEPRANDRHAAPAGPMVVPGIHTHHVRHTHATGHPGHSAHLAHPGHPGPSTHAGPTASDRPPGGRPGGALGNRSLADSGSSRHGDAHAVPPGLRAPLALVAGLVTRTDRAGTRGGHRGIPLFPG</sequence>
<reference evidence="2 3" key="1">
    <citation type="submission" date="2020-08" db="EMBL/GenBank/DDBJ databases">
        <title>Sequencing the genomes of 1000 actinobacteria strains.</title>
        <authorList>
            <person name="Klenk H.-P."/>
        </authorList>
    </citation>
    <scope>NUCLEOTIDE SEQUENCE [LARGE SCALE GENOMIC DNA]</scope>
    <source>
        <strain evidence="2 3">DSM 40483</strain>
    </source>
</reference>
<evidence type="ECO:0000313" key="2">
    <source>
        <dbReference type="EMBL" id="MBB4713112.1"/>
    </source>
</evidence>
<feature type="compositionally biased region" description="Basic residues" evidence="1">
    <location>
        <begin position="57"/>
        <end position="66"/>
    </location>
</feature>
<name>A0A7W7DPM1_9ACTN</name>